<dbReference type="Proteomes" id="UP000254939">
    <property type="component" value="Unassembled WGS sequence"/>
</dbReference>
<name>A0A370KWY8_9HYPH</name>
<protein>
    <submittedName>
        <fullName evidence="1">Uncharacterized protein</fullName>
    </submittedName>
</protein>
<evidence type="ECO:0000313" key="1">
    <source>
        <dbReference type="EMBL" id="RDJ16946.1"/>
    </source>
</evidence>
<accession>A0A370KWY8</accession>
<comment type="caution">
    <text evidence="1">The sequence shown here is derived from an EMBL/GenBank/DDBJ whole genome shotgun (WGS) entry which is preliminary data.</text>
</comment>
<dbReference type="EMBL" id="NAAC01000001">
    <property type="protein sequence ID" value="RDJ16946.1"/>
    <property type="molecule type" value="Genomic_DNA"/>
</dbReference>
<reference evidence="1 2" key="1">
    <citation type="submission" date="2017-03" db="EMBL/GenBank/DDBJ databases">
        <title>Genome analysis of Rhizobial strains effectives or ineffectives for nitrogen fixation isolated from bean seeds.</title>
        <authorList>
            <person name="Peralta H."/>
            <person name="Aguilar-Vera A."/>
            <person name="Mora Y."/>
            <person name="Vargas-Lagunas C."/>
            <person name="Girard L."/>
            <person name="Mora J."/>
        </authorList>
    </citation>
    <scope>NUCLEOTIDE SEQUENCE [LARGE SCALE GENOMIC DNA]</scope>
    <source>
        <strain evidence="1 2">CCGM3</strain>
    </source>
</reference>
<gene>
    <name evidence="1" type="ORF">B5K06_00750</name>
</gene>
<sequence>MIVSLDHLARDGEAHSVDIICANPDFWQRLADTWNVELAEPSKVLTADQREVWRKLAQLDGLFSIRPPRGPVGPTEAAELAKVKAARVRYAQQAVDLPRSFFGIRTDSKPA</sequence>
<dbReference type="AlphaFoldDB" id="A0A370KWY8"/>
<evidence type="ECO:0000313" key="2">
    <source>
        <dbReference type="Proteomes" id="UP000254939"/>
    </source>
</evidence>
<proteinExistence type="predicted"/>
<organism evidence="1 2">
    <name type="scientific">Rhizobium grahamii</name>
    <dbReference type="NCBI Taxonomy" id="1120045"/>
    <lineage>
        <taxon>Bacteria</taxon>
        <taxon>Pseudomonadati</taxon>
        <taxon>Pseudomonadota</taxon>
        <taxon>Alphaproteobacteria</taxon>
        <taxon>Hyphomicrobiales</taxon>
        <taxon>Rhizobiaceae</taxon>
        <taxon>Rhizobium/Agrobacterium group</taxon>
        <taxon>Rhizobium</taxon>
    </lineage>
</organism>